<dbReference type="SUPFAM" id="SSF50911">
    <property type="entry name" value="Mannose 6-phosphate receptor domain"/>
    <property type="match status" value="1"/>
</dbReference>
<evidence type="ECO:0000313" key="13">
    <source>
        <dbReference type="Proteomes" id="UP000030693"/>
    </source>
</evidence>
<dbReference type="Gene3D" id="2.170.300.10">
    <property type="entry name" value="Tie2 ligand-binding domain superfamily"/>
    <property type="match status" value="1"/>
</dbReference>
<keyword evidence="6" id="KW-0325">Glycoprotein</keyword>
<dbReference type="PANTHER" id="PTHR22727">
    <property type="entry name" value="PROTEIN CBG13728"/>
    <property type="match status" value="1"/>
</dbReference>
<proteinExistence type="inferred from homology"/>
<dbReference type="eggNOG" id="KOG1217">
    <property type="taxonomic scope" value="Eukaryota"/>
</dbReference>
<evidence type="ECO:0000256" key="4">
    <source>
        <dbReference type="ARBA" id="ARBA00022729"/>
    </source>
</evidence>
<dbReference type="AlphaFoldDB" id="A0A058ZHJ8"/>
<feature type="chain" id="PRO_5001572134" description="EGF-like domain-containing protein" evidence="9">
    <location>
        <begin position="34"/>
        <end position="1098"/>
    </location>
</feature>
<evidence type="ECO:0000259" key="11">
    <source>
        <dbReference type="PROSITE" id="PS51914"/>
    </source>
</evidence>
<sequence length="1098" mass="116219">MAGLVLPSSPRAAVLLGLMALFAICSMLPLSFAAAADSEPCTLEDIATSYTPCMANKRSAYYYWRRSCDTDTSDVKLPQTKDNLPCDLVCEPGTFLPFASLECSQCQPGFYSLGGSEMFGGGIDPSTGEGGWQPLPPQFVSECSSTTGSTSAWNFQAMASPKSMDASVEASCNSWASNSNGTSLASGDNRAAHNFSANLHLNVVFVRETGNLIRFTYKVDAERGYDGLIFYIDNKAVLPLTSYAPWTTVEFPVTSGHHAFRWSYVKDSSVTFGQDMALIDSIVAVGASFASDHCSSCPPGSATAEHGSTACNNCDYNAFSPAPGGATQCQACPEHTYSFRGAAECNSHVACKSTDFYPNFGACSASTLTRPVTFSLAEIVQNHIPVCDITLPGSAQVPEPTEDECTCEQGQFLNTATATCESCPVGSALVADPAPGAPACEICPAGTAAVRVESVTEWSALPAGFSTYCDGGCDQSGWILRGNRIVSGYGQGDAMDSVLQFTRVFLQPGTFEIEYDLFCSAVGNRVCIMYLNMDNLDDDIADPETYALNRTNGSRVTRTFTIMTPGTYTFSVVFHLGAVAHVRNNVARIYRMAFKGVDAGSAPVCEPCMLGFGSEPGSQQCSPCPVGTYAPTIGSGCKPVPEGFFTDVPGASTPIACGSGTTSKPDGTGCLTDCLYHAMAQFEPLPGKPEGDAPSSEAGTPRTWDLNPLYNPELMYFAGTDSIGHQYFLNVCGTKHSSVVCYDASGIPIPTFACQHVFDGKYSVDLGRVIGFQPLDPAMVDLARRTRPNEPWPANPLGLTLIFTEGTLGCAASHGGRAIPRRTDVTMVCDPDAGIGMPVPIAGGDTAELEPRSCRYSFVWRSTHACPVCVDEDFELVRGECVDGIRNISAKRVRPCAGAVSIPPILEPCFLCPVDGEGRMCGGHGVCDEQTGTCACAANWSGETCESCDAGVFGPECSQFCPGGVDNVCSGHGSCSSGRTGTGICSCSVGWTGDQCNSCAEGFEGDTCEPIPATIRDVVPWWAFLVGFLGLMLLALLLGLVWYQKRRAEHKYSLLLGSQPLEMDVGFAGSKDGHLALGEEFHLPEDDDEDILGVGAGI</sequence>
<feature type="disulfide bond" evidence="7">
    <location>
        <begin position="936"/>
        <end position="945"/>
    </location>
</feature>
<evidence type="ECO:0000256" key="9">
    <source>
        <dbReference type="SAM" id="SignalP"/>
    </source>
</evidence>
<feature type="disulfide bond" evidence="7">
    <location>
        <begin position="987"/>
        <end position="996"/>
    </location>
</feature>
<evidence type="ECO:0000256" key="3">
    <source>
        <dbReference type="ARBA" id="ARBA00022475"/>
    </source>
</evidence>
<dbReference type="RefSeq" id="XP_009493114.1">
    <property type="nucleotide sequence ID" value="XM_009494839.1"/>
</dbReference>
<dbReference type="STRING" id="691883.A0A058ZHJ8"/>
<dbReference type="OMA" id="NTAWEVA"/>
<keyword evidence="8" id="KW-0812">Transmembrane</keyword>
<comment type="caution">
    <text evidence="7">Lacks conserved residue(s) required for the propagation of feature annotation.</text>
</comment>
<feature type="domain" description="EGF-like" evidence="10">
    <location>
        <begin position="913"/>
        <end position="946"/>
    </location>
</feature>
<dbReference type="InterPro" id="IPR000742">
    <property type="entry name" value="EGF"/>
</dbReference>
<keyword evidence="5 7" id="KW-1015">Disulfide bond</keyword>
<evidence type="ECO:0000256" key="8">
    <source>
        <dbReference type="SAM" id="Phobius"/>
    </source>
</evidence>
<dbReference type="PROSITE" id="PS00022">
    <property type="entry name" value="EGF_1"/>
    <property type="match status" value="2"/>
</dbReference>
<dbReference type="PANTHER" id="PTHR22727:SF15">
    <property type="entry name" value="MRH DOMAIN-CONTAINING PROTEIN"/>
    <property type="match status" value="1"/>
</dbReference>
<evidence type="ECO:0000256" key="5">
    <source>
        <dbReference type="ARBA" id="ARBA00023157"/>
    </source>
</evidence>
<dbReference type="eggNOG" id="KOG1218">
    <property type="taxonomic scope" value="Eukaryota"/>
</dbReference>
<dbReference type="EMBL" id="KB932201">
    <property type="protein sequence ID" value="KCV73413.1"/>
    <property type="molecule type" value="Genomic_DNA"/>
</dbReference>
<keyword evidence="8" id="KW-1133">Transmembrane helix</keyword>
<evidence type="ECO:0000259" key="10">
    <source>
        <dbReference type="PROSITE" id="PS50026"/>
    </source>
</evidence>
<keyword evidence="3" id="KW-1003">Cell membrane</keyword>
<dbReference type="CDD" id="cd00055">
    <property type="entry name" value="EGF_Lam"/>
    <property type="match status" value="1"/>
</dbReference>
<feature type="domain" description="EGF-like" evidence="10">
    <location>
        <begin position="958"/>
        <end position="997"/>
    </location>
</feature>
<keyword evidence="7" id="KW-0245">EGF-like domain</keyword>
<evidence type="ECO:0008006" key="14">
    <source>
        <dbReference type="Google" id="ProtNLM"/>
    </source>
</evidence>
<evidence type="ECO:0000256" key="2">
    <source>
        <dbReference type="ARBA" id="ARBA00007627"/>
    </source>
</evidence>
<dbReference type="GO" id="GO:0005886">
    <property type="term" value="C:plasma membrane"/>
    <property type="evidence" value="ECO:0007669"/>
    <property type="project" value="UniProtKB-SubCell"/>
</dbReference>
<keyword evidence="8" id="KW-0472">Membrane</keyword>
<dbReference type="SMART" id="SM01411">
    <property type="entry name" value="Ephrin_rec_like"/>
    <property type="match status" value="3"/>
</dbReference>
<name>A0A058ZHJ8_FONAL</name>
<keyword evidence="4 9" id="KW-0732">Signal</keyword>
<dbReference type="Pfam" id="PF07699">
    <property type="entry name" value="Ephrin_rec_like"/>
    <property type="match status" value="1"/>
</dbReference>
<dbReference type="Pfam" id="PF07974">
    <property type="entry name" value="EGF_2"/>
    <property type="match status" value="1"/>
</dbReference>
<dbReference type="InterPro" id="IPR039181">
    <property type="entry name" value="Elapor1/2"/>
</dbReference>
<keyword evidence="13" id="KW-1185">Reference proteome</keyword>
<dbReference type="InterPro" id="IPR013111">
    <property type="entry name" value="EGF_extracell"/>
</dbReference>
<feature type="domain" description="MRH" evidence="11">
    <location>
        <begin position="672"/>
        <end position="868"/>
    </location>
</feature>
<dbReference type="InterPro" id="IPR002049">
    <property type="entry name" value="LE_dom"/>
</dbReference>
<gene>
    <name evidence="12" type="ORF">H696_00950</name>
</gene>
<dbReference type="SMART" id="SM00181">
    <property type="entry name" value="EGF"/>
    <property type="match status" value="3"/>
</dbReference>
<comment type="similarity">
    <text evidence="2">Belongs to the ELAPOR family.</text>
</comment>
<dbReference type="GeneID" id="20525675"/>
<feature type="transmembrane region" description="Helical" evidence="8">
    <location>
        <begin position="1021"/>
        <end position="1043"/>
    </location>
</feature>
<protein>
    <recommendedName>
        <fullName evidence="14">EGF-like domain-containing protein</fullName>
    </recommendedName>
</protein>
<evidence type="ECO:0000256" key="7">
    <source>
        <dbReference type="PROSITE-ProRule" id="PRU00076"/>
    </source>
</evidence>
<reference evidence="12" key="1">
    <citation type="submission" date="2013-04" db="EMBL/GenBank/DDBJ databases">
        <title>The Genome Sequence of Fonticula alba ATCC 38817.</title>
        <authorList>
            <consortium name="The Broad Institute Genomics Platform"/>
            <person name="Russ C."/>
            <person name="Cuomo C."/>
            <person name="Burger G."/>
            <person name="Gray M.W."/>
            <person name="Holland P.W.H."/>
            <person name="King N."/>
            <person name="Lang F.B.F."/>
            <person name="Roger A.J."/>
            <person name="Ruiz-Trillo I."/>
            <person name="Brown M."/>
            <person name="Walker B."/>
            <person name="Young S."/>
            <person name="Zeng Q."/>
            <person name="Gargeya S."/>
            <person name="Fitzgerald M."/>
            <person name="Haas B."/>
            <person name="Abouelleil A."/>
            <person name="Allen A.W."/>
            <person name="Alvarado L."/>
            <person name="Arachchi H.M."/>
            <person name="Berlin A.M."/>
            <person name="Chapman S.B."/>
            <person name="Gainer-Dewar J."/>
            <person name="Goldberg J."/>
            <person name="Griggs A."/>
            <person name="Gujja S."/>
            <person name="Hansen M."/>
            <person name="Howarth C."/>
            <person name="Imamovic A."/>
            <person name="Ireland A."/>
            <person name="Larimer J."/>
            <person name="McCowan C."/>
            <person name="Murphy C."/>
            <person name="Pearson M."/>
            <person name="Poon T.W."/>
            <person name="Priest M."/>
            <person name="Roberts A."/>
            <person name="Saif S."/>
            <person name="Shea T."/>
            <person name="Sisk P."/>
            <person name="Sykes S."/>
            <person name="Wortman J."/>
            <person name="Nusbaum C."/>
            <person name="Birren B."/>
        </authorList>
    </citation>
    <scope>NUCLEOTIDE SEQUENCE [LARGE SCALE GENOMIC DNA]</scope>
    <source>
        <strain evidence="12">ATCC 38817</strain>
    </source>
</reference>
<dbReference type="InterPro" id="IPR009030">
    <property type="entry name" value="Growth_fac_rcpt_cys_sf"/>
</dbReference>
<dbReference type="PROSITE" id="PS51914">
    <property type="entry name" value="MRH"/>
    <property type="match status" value="1"/>
</dbReference>
<dbReference type="InterPro" id="IPR011641">
    <property type="entry name" value="Tyr-kin_ephrin_A/B_rcpt-like"/>
</dbReference>
<dbReference type="PROSITE" id="PS50026">
    <property type="entry name" value="EGF_3"/>
    <property type="match status" value="2"/>
</dbReference>
<dbReference type="Gene3D" id="2.10.50.10">
    <property type="entry name" value="Tumor Necrosis Factor Receptor, subunit A, domain 2"/>
    <property type="match status" value="1"/>
</dbReference>
<comment type="subcellular location">
    <subcellularLocation>
        <location evidence="1">Cell membrane</location>
        <topology evidence="1">Single-pass type I membrane protein</topology>
    </subcellularLocation>
</comment>
<evidence type="ECO:0000256" key="1">
    <source>
        <dbReference type="ARBA" id="ARBA00004251"/>
    </source>
</evidence>
<dbReference type="InterPro" id="IPR009011">
    <property type="entry name" value="Man6P_isomerase_rcpt-bd_dom_sf"/>
</dbReference>
<dbReference type="Gene3D" id="2.70.130.10">
    <property type="entry name" value="Mannose-6-phosphate receptor binding domain"/>
    <property type="match status" value="1"/>
</dbReference>
<dbReference type="PROSITE" id="PS01248">
    <property type="entry name" value="EGF_LAM_1"/>
    <property type="match status" value="2"/>
</dbReference>
<dbReference type="InterPro" id="IPR044865">
    <property type="entry name" value="MRH_dom"/>
</dbReference>
<feature type="signal peptide" evidence="9">
    <location>
        <begin position="1"/>
        <end position="33"/>
    </location>
</feature>
<accession>A0A058ZHJ8</accession>
<evidence type="ECO:0000313" key="12">
    <source>
        <dbReference type="EMBL" id="KCV73413.1"/>
    </source>
</evidence>
<evidence type="ECO:0000256" key="6">
    <source>
        <dbReference type="ARBA" id="ARBA00023180"/>
    </source>
</evidence>
<dbReference type="OrthoDB" id="439917at2759"/>
<dbReference type="Proteomes" id="UP000030693">
    <property type="component" value="Unassembled WGS sequence"/>
</dbReference>
<dbReference type="SUPFAM" id="SSF57184">
    <property type="entry name" value="Growth factor receptor domain"/>
    <property type="match status" value="1"/>
</dbReference>
<organism evidence="12">
    <name type="scientific">Fonticula alba</name>
    <name type="common">Slime mold</name>
    <dbReference type="NCBI Taxonomy" id="691883"/>
    <lineage>
        <taxon>Eukaryota</taxon>
        <taxon>Rotosphaerida</taxon>
        <taxon>Fonticulaceae</taxon>
        <taxon>Fonticula</taxon>
    </lineage>
</organism>